<keyword evidence="3" id="KW-1185">Reference proteome</keyword>
<feature type="region of interest" description="Disordered" evidence="1">
    <location>
        <begin position="23"/>
        <end position="45"/>
    </location>
</feature>
<organism evidence="2 3">
    <name type="scientific">Candidatus Contendobacter odensis Run_B_J11</name>
    <dbReference type="NCBI Taxonomy" id="1400861"/>
    <lineage>
        <taxon>Bacteria</taxon>
        <taxon>Pseudomonadati</taxon>
        <taxon>Pseudomonadota</taxon>
        <taxon>Gammaproteobacteria</taxon>
        <taxon>Candidatus Competibacteraceae</taxon>
        <taxon>Candidatus Contendibacter</taxon>
    </lineage>
</organism>
<reference evidence="2 3" key="1">
    <citation type="journal article" date="2014" name="ISME J.">
        <title>Candidatus Competibacter-lineage genomes retrieved from metagenomes reveal functional metabolic diversity.</title>
        <authorList>
            <person name="McIlroy S.J."/>
            <person name="Albertsen M."/>
            <person name="Andresen E.K."/>
            <person name="Saunders A.M."/>
            <person name="Kristiansen R."/>
            <person name="Stokholm-Bjerregaard M."/>
            <person name="Nielsen K.L."/>
            <person name="Nielsen P.H."/>
        </authorList>
    </citation>
    <scope>NUCLEOTIDE SEQUENCE [LARGE SCALE GENOMIC DNA]</scope>
    <source>
        <strain evidence="2 3">Run_B_J11</strain>
    </source>
</reference>
<accession>A0A7U7G7X8</accession>
<comment type="caution">
    <text evidence="2">The sequence shown here is derived from an EMBL/GenBank/DDBJ whole genome shotgun (WGS) entry which is preliminary data.</text>
</comment>
<proteinExistence type="predicted"/>
<protein>
    <submittedName>
        <fullName evidence="2">Uncharacterized protein</fullName>
    </submittedName>
</protein>
<dbReference type="EMBL" id="CBTK010000028">
    <property type="protein sequence ID" value="CDH43571.1"/>
    <property type="molecule type" value="Genomic_DNA"/>
</dbReference>
<dbReference type="Proteomes" id="UP000019184">
    <property type="component" value="Unassembled WGS sequence"/>
</dbReference>
<evidence type="ECO:0000313" key="3">
    <source>
        <dbReference type="Proteomes" id="UP000019184"/>
    </source>
</evidence>
<sequence length="87" mass="9379">MAVKLIRLLFSGAVPVARLLGKEPAARGAGQDTQGQGAPIDEMNGIHCRPQLDDPLLMKVLFDGPEVRGLLGEGVRDPRWENQGCQC</sequence>
<dbReference type="AlphaFoldDB" id="A0A7U7G7X8"/>
<evidence type="ECO:0000313" key="2">
    <source>
        <dbReference type="EMBL" id="CDH43571.1"/>
    </source>
</evidence>
<name>A0A7U7G7X8_9GAMM</name>
<gene>
    <name evidence="2" type="ORF">BN874_1230081</name>
</gene>
<evidence type="ECO:0000256" key="1">
    <source>
        <dbReference type="SAM" id="MobiDB-lite"/>
    </source>
</evidence>